<keyword evidence="4 9" id="KW-0812">Transmembrane</keyword>
<keyword evidence="7 9" id="KW-1133">Transmembrane helix</keyword>
<dbReference type="InterPro" id="IPR017871">
    <property type="entry name" value="ABC_transporter-like_CS"/>
</dbReference>
<dbReference type="SUPFAM" id="SSF52540">
    <property type="entry name" value="P-loop containing nucleoside triphosphate hydrolases"/>
    <property type="match status" value="1"/>
</dbReference>
<keyword evidence="8 9" id="KW-0472">Membrane</keyword>
<dbReference type="PROSITE" id="PS00211">
    <property type="entry name" value="ABC_TRANSPORTER_1"/>
    <property type="match status" value="1"/>
</dbReference>
<dbReference type="Pfam" id="PF00005">
    <property type="entry name" value="ABC_tran"/>
    <property type="match status" value="1"/>
</dbReference>
<protein>
    <submittedName>
        <fullName evidence="12">ABC transporter ATP-binding protein</fullName>
    </submittedName>
</protein>
<dbReference type="Pfam" id="PF00664">
    <property type="entry name" value="ABC_membrane"/>
    <property type="match status" value="1"/>
</dbReference>
<gene>
    <name evidence="12" type="ORF">GXP70_13870</name>
</gene>
<evidence type="ECO:0000256" key="9">
    <source>
        <dbReference type="SAM" id="Phobius"/>
    </source>
</evidence>
<dbReference type="PROSITE" id="PS50893">
    <property type="entry name" value="ABC_TRANSPORTER_2"/>
    <property type="match status" value="1"/>
</dbReference>
<sequence>MWALSAYIKPYRKFVLLGPLFMIMEVFFDLLQPRLAAHIVNFGVVERDFGVIEKTAFIMAAVALLSLATGVGCNLFASRASQNFGADIREALFTKVQSFSFENLEHFKSGSLITRMTSDVVQVQNLVQILLQGLVRAPSLLVGSVIMAMLMNLRLGLILLGTLVILVAVLFVLIRYSSPLFAQVQTKLDALNTRIQENVAGIRVVKAFARSDFEKRRFREVNRDYTNRSIQAARMIALNSPIVTLIMNACLVIILLYGGRSVSFGSVQVGDMIAFVNYVLQALASLLMVSGLLMNVTQANVSAKRIDEVLTAQPHMTDPATSSVAAVAARHVKLEDVSFSYGGSSAPKELAVRNIDIEAKRGDTIAIIGATGSGKSTLVQLIPRLYDVTSGSIRIDGTDIRDIPLAELRRSIGMILQESFLFTGTIRDNLAFGKPDATQEEIEEAARIAQAHDFIAKLPEGYGTKLGQKGVNLSGGQKQRIAIARALLIKPPIIIMDDSMSALDLGTERRLRTALERLTKDAVTFLIAQRISTVVGAQRIVVMDEGAVAGSGTHDELMRSCDVYQDIYRSQFGNQEVSHVGRQFHSNH</sequence>
<evidence type="ECO:0000256" key="3">
    <source>
        <dbReference type="ARBA" id="ARBA00022475"/>
    </source>
</evidence>
<keyword evidence="5" id="KW-0547">Nucleotide-binding</keyword>
<keyword evidence="3" id="KW-1003">Cell membrane</keyword>
<feature type="domain" description="ABC transmembrane type-1" evidence="11">
    <location>
        <begin position="16"/>
        <end position="298"/>
    </location>
</feature>
<comment type="subcellular location">
    <subcellularLocation>
        <location evidence="1">Cell membrane</location>
        <topology evidence="1">Multi-pass membrane protein</topology>
    </subcellularLocation>
</comment>
<dbReference type="Gene3D" id="3.40.50.300">
    <property type="entry name" value="P-loop containing nucleotide triphosphate hydrolases"/>
    <property type="match status" value="1"/>
</dbReference>
<dbReference type="AlphaFoldDB" id="A0A6C0FW22"/>
<evidence type="ECO:0000259" key="10">
    <source>
        <dbReference type="PROSITE" id="PS50893"/>
    </source>
</evidence>
<dbReference type="InterPro" id="IPR039421">
    <property type="entry name" value="Type_1_exporter"/>
</dbReference>
<organism evidence="12 13">
    <name type="scientific">Paenibacillus lycopersici</name>
    <dbReference type="NCBI Taxonomy" id="2704462"/>
    <lineage>
        <taxon>Bacteria</taxon>
        <taxon>Bacillati</taxon>
        <taxon>Bacillota</taxon>
        <taxon>Bacilli</taxon>
        <taxon>Bacillales</taxon>
        <taxon>Paenibacillaceae</taxon>
        <taxon>Paenibacillus</taxon>
    </lineage>
</organism>
<dbReference type="RefSeq" id="WP_162357366.1">
    <property type="nucleotide sequence ID" value="NZ_CP048209.1"/>
</dbReference>
<dbReference type="GO" id="GO:0015421">
    <property type="term" value="F:ABC-type oligopeptide transporter activity"/>
    <property type="evidence" value="ECO:0007669"/>
    <property type="project" value="TreeGrafter"/>
</dbReference>
<keyword evidence="13" id="KW-1185">Reference proteome</keyword>
<evidence type="ECO:0000256" key="6">
    <source>
        <dbReference type="ARBA" id="ARBA00022840"/>
    </source>
</evidence>
<feature type="transmembrane region" description="Helical" evidence="9">
    <location>
        <begin position="14"/>
        <end position="36"/>
    </location>
</feature>
<dbReference type="GO" id="GO:0005886">
    <property type="term" value="C:plasma membrane"/>
    <property type="evidence" value="ECO:0007669"/>
    <property type="project" value="UniProtKB-SubCell"/>
</dbReference>
<dbReference type="InterPro" id="IPR036640">
    <property type="entry name" value="ABC1_TM_sf"/>
</dbReference>
<dbReference type="InterPro" id="IPR003439">
    <property type="entry name" value="ABC_transporter-like_ATP-bd"/>
</dbReference>
<feature type="transmembrane region" description="Helical" evidence="9">
    <location>
        <begin position="236"/>
        <end position="258"/>
    </location>
</feature>
<evidence type="ECO:0000256" key="8">
    <source>
        <dbReference type="ARBA" id="ARBA00023136"/>
    </source>
</evidence>
<proteinExistence type="predicted"/>
<feature type="transmembrane region" description="Helical" evidence="9">
    <location>
        <begin position="56"/>
        <end position="77"/>
    </location>
</feature>
<evidence type="ECO:0000256" key="2">
    <source>
        <dbReference type="ARBA" id="ARBA00022448"/>
    </source>
</evidence>
<dbReference type="KEGG" id="plyc:GXP70_13870"/>
<dbReference type="PANTHER" id="PTHR43394:SF1">
    <property type="entry name" value="ATP-BINDING CASSETTE SUB-FAMILY B MEMBER 10, MITOCHONDRIAL"/>
    <property type="match status" value="1"/>
</dbReference>
<feature type="domain" description="ABC transporter" evidence="10">
    <location>
        <begin position="332"/>
        <end position="570"/>
    </location>
</feature>
<reference evidence="12 13" key="1">
    <citation type="submission" date="2020-01" db="EMBL/GenBank/DDBJ databases">
        <title>Paenibacillus sp. nov., isolated from tomato rhizosphere.</title>
        <authorList>
            <person name="Weon H.-Y."/>
            <person name="Lee S.A."/>
        </authorList>
    </citation>
    <scope>NUCLEOTIDE SEQUENCE [LARGE SCALE GENOMIC DNA]</scope>
    <source>
        <strain evidence="12 13">12200R-189</strain>
    </source>
</reference>
<dbReference type="FunFam" id="3.40.50.300:FF:000221">
    <property type="entry name" value="Multidrug ABC transporter ATP-binding protein"/>
    <property type="match status" value="1"/>
</dbReference>
<dbReference type="InterPro" id="IPR003593">
    <property type="entry name" value="AAA+_ATPase"/>
</dbReference>
<dbReference type="EMBL" id="CP048209">
    <property type="protein sequence ID" value="QHT60927.1"/>
    <property type="molecule type" value="Genomic_DNA"/>
</dbReference>
<dbReference type="SUPFAM" id="SSF90123">
    <property type="entry name" value="ABC transporter transmembrane region"/>
    <property type="match status" value="1"/>
</dbReference>
<evidence type="ECO:0000256" key="7">
    <source>
        <dbReference type="ARBA" id="ARBA00022989"/>
    </source>
</evidence>
<accession>A0A6C0FW22</accession>
<feature type="transmembrane region" description="Helical" evidence="9">
    <location>
        <begin position="133"/>
        <end position="151"/>
    </location>
</feature>
<dbReference type="Proteomes" id="UP000476064">
    <property type="component" value="Chromosome"/>
</dbReference>
<dbReference type="PANTHER" id="PTHR43394">
    <property type="entry name" value="ATP-DEPENDENT PERMEASE MDL1, MITOCHONDRIAL"/>
    <property type="match status" value="1"/>
</dbReference>
<name>A0A6C0FW22_9BACL</name>
<evidence type="ECO:0000256" key="1">
    <source>
        <dbReference type="ARBA" id="ARBA00004651"/>
    </source>
</evidence>
<dbReference type="GO" id="GO:0016887">
    <property type="term" value="F:ATP hydrolysis activity"/>
    <property type="evidence" value="ECO:0007669"/>
    <property type="project" value="InterPro"/>
</dbReference>
<dbReference type="InterPro" id="IPR011527">
    <property type="entry name" value="ABC1_TM_dom"/>
</dbReference>
<dbReference type="SMART" id="SM00382">
    <property type="entry name" value="AAA"/>
    <property type="match status" value="1"/>
</dbReference>
<feature type="transmembrane region" description="Helical" evidence="9">
    <location>
        <begin position="278"/>
        <end position="296"/>
    </location>
</feature>
<evidence type="ECO:0000313" key="12">
    <source>
        <dbReference type="EMBL" id="QHT60927.1"/>
    </source>
</evidence>
<evidence type="ECO:0000256" key="5">
    <source>
        <dbReference type="ARBA" id="ARBA00022741"/>
    </source>
</evidence>
<keyword evidence="6 12" id="KW-0067">ATP-binding</keyword>
<dbReference type="CDD" id="cd18548">
    <property type="entry name" value="ABC_6TM_Tm287_like"/>
    <property type="match status" value="1"/>
</dbReference>
<feature type="transmembrane region" description="Helical" evidence="9">
    <location>
        <begin position="157"/>
        <end position="177"/>
    </location>
</feature>
<dbReference type="GO" id="GO:0005524">
    <property type="term" value="F:ATP binding"/>
    <property type="evidence" value="ECO:0007669"/>
    <property type="project" value="UniProtKB-KW"/>
</dbReference>
<dbReference type="InterPro" id="IPR027417">
    <property type="entry name" value="P-loop_NTPase"/>
</dbReference>
<evidence type="ECO:0000259" key="11">
    <source>
        <dbReference type="PROSITE" id="PS50929"/>
    </source>
</evidence>
<evidence type="ECO:0000313" key="13">
    <source>
        <dbReference type="Proteomes" id="UP000476064"/>
    </source>
</evidence>
<evidence type="ECO:0000256" key="4">
    <source>
        <dbReference type="ARBA" id="ARBA00022692"/>
    </source>
</evidence>
<dbReference type="PROSITE" id="PS50929">
    <property type="entry name" value="ABC_TM1F"/>
    <property type="match status" value="1"/>
</dbReference>
<keyword evidence="2" id="KW-0813">Transport</keyword>
<dbReference type="Gene3D" id="1.20.1560.10">
    <property type="entry name" value="ABC transporter type 1, transmembrane domain"/>
    <property type="match status" value="1"/>
</dbReference>